<gene>
    <name evidence="1" type="ORF">MERR_LOCUS2061</name>
</gene>
<evidence type="ECO:0000313" key="1">
    <source>
        <dbReference type="EMBL" id="CAA7014826.1"/>
    </source>
</evidence>
<protein>
    <submittedName>
        <fullName evidence="1">Uncharacterized protein</fullName>
    </submittedName>
</protein>
<name>A0A6D2HJ84_9BRAS</name>
<reference evidence="1" key="1">
    <citation type="submission" date="2020-01" db="EMBL/GenBank/DDBJ databases">
        <authorList>
            <person name="Mishra B."/>
        </authorList>
    </citation>
    <scope>NUCLEOTIDE SEQUENCE [LARGE SCALE GENOMIC DNA]</scope>
</reference>
<evidence type="ECO:0000313" key="2">
    <source>
        <dbReference type="Proteomes" id="UP000467841"/>
    </source>
</evidence>
<comment type="caution">
    <text evidence="1">The sequence shown here is derived from an EMBL/GenBank/DDBJ whole genome shotgun (WGS) entry which is preliminary data.</text>
</comment>
<dbReference type="Proteomes" id="UP000467841">
    <property type="component" value="Unassembled WGS sequence"/>
</dbReference>
<dbReference type="AlphaFoldDB" id="A0A6D2HJ84"/>
<keyword evidence="2" id="KW-1185">Reference proteome</keyword>
<sequence length="145" mass="15752">MGRLVQLVHGAWEKAHNGDWRFVVVDEGRRLAMIVGENEKYYGLVGMVGSKPGTAIGLACQFPEWMLGLDGRRTLPVDIKEDGDVELFLAIQVEYPQVMLCVTISPCRPRSSSSSLSSLSNSEDSVILLTCTTSMSVGTASTITN</sequence>
<accession>A0A6D2HJ84</accession>
<dbReference type="EMBL" id="CACVBM020000122">
    <property type="protein sequence ID" value="CAA7014826.1"/>
    <property type="molecule type" value="Genomic_DNA"/>
</dbReference>
<dbReference type="OrthoDB" id="1102328at2759"/>
<proteinExistence type="predicted"/>
<organism evidence="1 2">
    <name type="scientific">Microthlaspi erraticum</name>
    <dbReference type="NCBI Taxonomy" id="1685480"/>
    <lineage>
        <taxon>Eukaryota</taxon>
        <taxon>Viridiplantae</taxon>
        <taxon>Streptophyta</taxon>
        <taxon>Embryophyta</taxon>
        <taxon>Tracheophyta</taxon>
        <taxon>Spermatophyta</taxon>
        <taxon>Magnoliopsida</taxon>
        <taxon>eudicotyledons</taxon>
        <taxon>Gunneridae</taxon>
        <taxon>Pentapetalae</taxon>
        <taxon>rosids</taxon>
        <taxon>malvids</taxon>
        <taxon>Brassicales</taxon>
        <taxon>Brassicaceae</taxon>
        <taxon>Coluteocarpeae</taxon>
        <taxon>Microthlaspi</taxon>
    </lineage>
</organism>